<comment type="subcellular location">
    <subcellularLocation>
        <location evidence="1">Peroxisome</location>
    </subcellularLocation>
</comment>
<dbReference type="Gene3D" id="3.90.226.10">
    <property type="entry name" value="2-enoyl-CoA Hydratase, Chain A, domain 1"/>
    <property type="match status" value="1"/>
</dbReference>
<dbReference type="SUPFAM" id="SSF52096">
    <property type="entry name" value="ClpP/crotonase"/>
    <property type="match status" value="1"/>
</dbReference>
<dbReference type="RefSeq" id="WP_168876760.1">
    <property type="nucleotide sequence ID" value="NZ_JABAIM010000001.1"/>
</dbReference>
<dbReference type="GO" id="GO:0004165">
    <property type="term" value="F:delta(3)-delta(2)-enoyl-CoA isomerase activity"/>
    <property type="evidence" value="ECO:0007669"/>
    <property type="project" value="UniProtKB-ARBA"/>
</dbReference>
<dbReference type="PANTHER" id="PTHR43684:SF1">
    <property type="entry name" value="ENOYL-COA DELTA ISOMERASE 2"/>
    <property type="match status" value="1"/>
</dbReference>
<reference evidence="4 5" key="1">
    <citation type="submission" date="2020-04" db="EMBL/GenBank/DDBJ databases">
        <title>Draft genome of Leeia sp. IMCC25680.</title>
        <authorList>
            <person name="Song J."/>
            <person name="Cho J.-C."/>
        </authorList>
    </citation>
    <scope>NUCLEOTIDE SEQUENCE [LARGE SCALE GENOMIC DNA]</scope>
    <source>
        <strain evidence="4 5">IMCC25680</strain>
    </source>
</reference>
<accession>A0A847S8N4</accession>
<keyword evidence="3" id="KW-0413">Isomerase</keyword>
<keyword evidence="5" id="KW-1185">Reference proteome</keyword>
<dbReference type="Pfam" id="PF00378">
    <property type="entry name" value="ECH_1"/>
    <property type="match status" value="1"/>
</dbReference>
<dbReference type="InterPro" id="IPR029045">
    <property type="entry name" value="ClpP/crotonase-like_dom_sf"/>
</dbReference>
<organism evidence="4 5">
    <name type="scientific">Leeia aquatica</name>
    <dbReference type="NCBI Taxonomy" id="2725557"/>
    <lineage>
        <taxon>Bacteria</taxon>
        <taxon>Pseudomonadati</taxon>
        <taxon>Pseudomonadota</taxon>
        <taxon>Betaproteobacteria</taxon>
        <taxon>Neisseriales</taxon>
        <taxon>Leeiaceae</taxon>
        <taxon>Leeia</taxon>
    </lineage>
</organism>
<name>A0A847S8N4_9NEIS</name>
<evidence type="ECO:0000256" key="3">
    <source>
        <dbReference type="ARBA" id="ARBA00023235"/>
    </source>
</evidence>
<gene>
    <name evidence="4" type="ORF">HF682_08585</name>
</gene>
<dbReference type="AlphaFoldDB" id="A0A847S8N4"/>
<dbReference type="InterPro" id="IPR001753">
    <property type="entry name" value="Enoyl-CoA_hydra/iso"/>
</dbReference>
<keyword evidence="2" id="KW-0576">Peroxisome</keyword>
<protein>
    <submittedName>
        <fullName evidence="4">Enoyl-CoA hydratase</fullName>
    </submittedName>
</protein>
<sequence length="256" mass="27617">MSDAISSDIQDGVAILRINRPEKKNALTQAMYTALCDGIDAADANPAVRAVLITATPGCFTSGNDINDFLQNPPQDENSPVLRFLHTISHSKKPLIAAVTGLAVGVGSTLLLHCELVYMAQGATLQFPFTKLGLCPEAGSSFLLTQRVGYAKASEMLLLGEPLSSTTALQYGIANQVVADDEVEALALAQARKLAALPPQALYTSKSLMRRAHRALVEDTMRAEAEQFSHMLRGEEAMEAMMAFMQKRAPDFSRFS</sequence>
<dbReference type="EMBL" id="JABAIM010000001">
    <property type="protein sequence ID" value="NLR75215.1"/>
    <property type="molecule type" value="Genomic_DNA"/>
</dbReference>
<dbReference type="InterPro" id="IPR051053">
    <property type="entry name" value="ECH/Chromodomain_protein"/>
</dbReference>
<evidence type="ECO:0000256" key="2">
    <source>
        <dbReference type="ARBA" id="ARBA00023140"/>
    </source>
</evidence>
<dbReference type="Proteomes" id="UP000587991">
    <property type="component" value="Unassembled WGS sequence"/>
</dbReference>
<dbReference type="PANTHER" id="PTHR43684">
    <property type="match status" value="1"/>
</dbReference>
<dbReference type="CDD" id="cd06558">
    <property type="entry name" value="crotonase-like"/>
    <property type="match status" value="1"/>
</dbReference>
<evidence type="ECO:0000313" key="4">
    <source>
        <dbReference type="EMBL" id="NLR75215.1"/>
    </source>
</evidence>
<proteinExistence type="predicted"/>
<evidence type="ECO:0000256" key="1">
    <source>
        <dbReference type="ARBA" id="ARBA00004275"/>
    </source>
</evidence>
<evidence type="ECO:0000313" key="5">
    <source>
        <dbReference type="Proteomes" id="UP000587991"/>
    </source>
</evidence>
<comment type="caution">
    <text evidence="4">The sequence shown here is derived from an EMBL/GenBank/DDBJ whole genome shotgun (WGS) entry which is preliminary data.</text>
</comment>